<dbReference type="EMBL" id="KV454308">
    <property type="protein sequence ID" value="ODQ68890.1"/>
    <property type="molecule type" value="Genomic_DNA"/>
</dbReference>
<keyword evidence="2" id="KW-0813">Transport</keyword>
<dbReference type="OrthoDB" id="8120565at2759"/>
<dbReference type="InterPro" id="IPR050360">
    <property type="entry name" value="MFS_Sugar_Transporters"/>
</dbReference>
<dbReference type="InterPro" id="IPR036259">
    <property type="entry name" value="MFS_trans_sf"/>
</dbReference>
<reference evidence="7 8" key="1">
    <citation type="journal article" date="2016" name="Proc. Natl. Acad. Sci. U.S.A.">
        <title>Comparative genomics of biotechnologically important yeasts.</title>
        <authorList>
            <person name="Riley R."/>
            <person name="Haridas S."/>
            <person name="Wolfe K.H."/>
            <person name="Lopes M.R."/>
            <person name="Hittinger C.T."/>
            <person name="Goeker M."/>
            <person name="Salamov A.A."/>
            <person name="Wisecaver J.H."/>
            <person name="Long T.M."/>
            <person name="Calvey C.H."/>
            <person name="Aerts A.L."/>
            <person name="Barry K.W."/>
            <person name="Choi C."/>
            <person name="Clum A."/>
            <person name="Coughlan A.Y."/>
            <person name="Deshpande S."/>
            <person name="Douglass A.P."/>
            <person name="Hanson S.J."/>
            <person name="Klenk H.-P."/>
            <person name="LaButti K.M."/>
            <person name="Lapidus A."/>
            <person name="Lindquist E.A."/>
            <person name="Lipzen A.M."/>
            <person name="Meier-Kolthoff J.P."/>
            <person name="Ohm R.A."/>
            <person name="Otillar R.P."/>
            <person name="Pangilinan J.L."/>
            <person name="Peng Y."/>
            <person name="Rokas A."/>
            <person name="Rosa C.A."/>
            <person name="Scheuner C."/>
            <person name="Sibirny A.A."/>
            <person name="Slot J.C."/>
            <person name="Stielow J.B."/>
            <person name="Sun H."/>
            <person name="Kurtzman C.P."/>
            <person name="Blackwell M."/>
            <person name="Grigoriev I.V."/>
            <person name="Jeffries T.W."/>
        </authorList>
    </citation>
    <scope>NUCLEOTIDE SEQUENCE [LARGE SCALE GENOMIC DNA]</scope>
    <source>
        <strain evidence="7 8">NRRL Y-11557</strain>
    </source>
</reference>
<evidence type="ECO:0000313" key="7">
    <source>
        <dbReference type="EMBL" id="ODQ68890.1"/>
    </source>
</evidence>
<evidence type="ECO:0000256" key="2">
    <source>
        <dbReference type="ARBA" id="ARBA00022448"/>
    </source>
</evidence>
<protein>
    <recommendedName>
        <fullName evidence="9">Major facilitator superfamily (MFS) profile domain-containing protein</fullName>
    </recommendedName>
</protein>
<dbReference type="GO" id="GO:0005351">
    <property type="term" value="F:carbohydrate:proton symporter activity"/>
    <property type="evidence" value="ECO:0007669"/>
    <property type="project" value="TreeGrafter"/>
</dbReference>
<keyword evidence="3" id="KW-0812">Transmembrane</keyword>
<evidence type="ECO:0000313" key="8">
    <source>
        <dbReference type="Proteomes" id="UP000094385"/>
    </source>
</evidence>
<evidence type="ECO:0000256" key="1">
    <source>
        <dbReference type="ARBA" id="ARBA00004141"/>
    </source>
</evidence>
<dbReference type="InterPro" id="IPR005828">
    <property type="entry name" value="MFS_sugar_transport-like"/>
</dbReference>
<organism evidence="7 8">
    <name type="scientific">Lipomyces starkeyi NRRL Y-11557</name>
    <dbReference type="NCBI Taxonomy" id="675824"/>
    <lineage>
        <taxon>Eukaryota</taxon>
        <taxon>Fungi</taxon>
        <taxon>Dikarya</taxon>
        <taxon>Ascomycota</taxon>
        <taxon>Saccharomycotina</taxon>
        <taxon>Lipomycetes</taxon>
        <taxon>Lipomycetales</taxon>
        <taxon>Lipomycetaceae</taxon>
        <taxon>Lipomyces</taxon>
    </lineage>
</organism>
<dbReference type="AlphaFoldDB" id="A0A1E3PU88"/>
<dbReference type="Proteomes" id="UP000094385">
    <property type="component" value="Unassembled WGS sequence"/>
</dbReference>
<keyword evidence="8" id="KW-1185">Reference proteome</keyword>
<dbReference type="SUPFAM" id="SSF103473">
    <property type="entry name" value="MFS general substrate transporter"/>
    <property type="match status" value="1"/>
</dbReference>
<sequence>MAPESRRQTFMEGAPAEAQGTVGIEAEASAPSARMAGKFLRAGLRGSSGVAGKLICGTGKGITRFGGFEYGYQQGVLGQSLVMYKFKKNFPKLVASAGATGWLTPILQLGGWIGSLTAGVFGEVFSRKHTMFAACCWVILGSYLYTGAKAGQTGLLYAGRYFLVPCGKP</sequence>
<keyword evidence="4" id="KW-1133">Transmembrane helix</keyword>
<evidence type="ECO:0008006" key="9">
    <source>
        <dbReference type="Google" id="ProtNLM"/>
    </source>
</evidence>
<proteinExistence type="predicted"/>
<dbReference type="Gene3D" id="1.20.1250.20">
    <property type="entry name" value="MFS general substrate transporter like domains"/>
    <property type="match status" value="1"/>
</dbReference>
<keyword evidence="5" id="KW-0472">Membrane</keyword>
<accession>A0A1E3PU88</accession>
<evidence type="ECO:0000256" key="4">
    <source>
        <dbReference type="ARBA" id="ARBA00022989"/>
    </source>
</evidence>
<dbReference type="STRING" id="675824.A0A1E3PU88"/>
<dbReference type="GO" id="GO:0016020">
    <property type="term" value="C:membrane"/>
    <property type="evidence" value="ECO:0007669"/>
    <property type="project" value="UniProtKB-SubCell"/>
</dbReference>
<evidence type="ECO:0000256" key="5">
    <source>
        <dbReference type="ARBA" id="ARBA00023136"/>
    </source>
</evidence>
<feature type="region of interest" description="Disordered" evidence="6">
    <location>
        <begin position="1"/>
        <end position="22"/>
    </location>
</feature>
<dbReference type="PANTHER" id="PTHR48022:SF67">
    <property type="entry name" value="QUINATE TRANSPORTER, PUTATIVE (AFU_ORTHOLOGUE AFUA_4G14670)-RELATED"/>
    <property type="match status" value="1"/>
</dbReference>
<name>A0A1E3PU88_LIPST</name>
<evidence type="ECO:0000256" key="3">
    <source>
        <dbReference type="ARBA" id="ARBA00022692"/>
    </source>
</evidence>
<gene>
    <name evidence="7" type="ORF">LIPSTDRAFT_7354</name>
</gene>
<dbReference type="Pfam" id="PF00083">
    <property type="entry name" value="Sugar_tr"/>
    <property type="match status" value="1"/>
</dbReference>
<dbReference type="PANTHER" id="PTHR48022">
    <property type="entry name" value="PLASTIDIC GLUCOSE TRANSPORTER 4"/>
    <property type="match status" value="1"/>
</dbReference>
<evidence type="ECO:0000256" key="6">
    <source>
        <dbReference type="SAM" id="MobiDB-lite"/>
    </source>
</evidence>
<comment type="subcellular location">
    <subcellularLocation>
        <location evidence="1">Membrane</location>
        <topology evidence="1">Multi-pass membrane protein</topology>
    </subcellularLocation>
</comment>